<dbReference type="Proteomes" id="UP001201812">
    <property type="component" value="Unassembled WGS sequence"/>
</dbReference>
<reference evidence="2" key="1">
    <citation type="submission" date="2022-01" db="EMBL/GenBank/DDBJ databases">
        <title>Genome Sequence Resource for Two Populations of Ditylenchus destructor, the Migratory Endoparasitic Phytonematode.</title>
        <authorList>
            <person name="Zhang H."/>
            <person name="Lin R."/>
            <person name="Xie B."/>
        </authorList>
    </citation>
    <scope>NUCLEOTIDE SEQUENCE</scope>
    <source>
        <strain evidence="2">BazhouSP</strain>
    </source>
</reference>
<feature type="region of interest" description="Disordered" evidence="1">
    <location>
        <begin position="60"/>
        <end position="109"/>
    </location>
</feature>
<name>A0AAD4MHK9_9BILA</name>
<protein>
    <submittedName>
        <fullName evidence="2">Uncharacterized protein</fullName>
    </submittedName>
</protein>
<evidence type="ECO:0000256" key="1">
    <source>
        <dbReference type="SAM" id="MobiDB-lite"/>
    </source>
</evidence>
<evidence type="ECO:0000313" key="3">
    <source>
        <dbReference type="Proteomes" id="UP001201812"/>
    </source>
</evidence>
<feature type="region of interest" description="Disordered" evidence="1">
    <location>
        <begin position="1"/>
        <end position="43"/>
    </location>
</feature>
<sequence length="277" mass="30601">MSSNNKRSFNQAFNSLSLNDNSRSFAGESDGAPGTSPNHFLEDSRDIAVAKMFIVLKGENGRSASKPEKAHSSSISNTSKKLSKKKVTADKPTSVRAKNASSLTNGRNAKLSAPKKMTDLIKSVIQGHLELTMKKFVGWSFLFHDDYRHIFVSDSYNIGGYPFHIEINSNPMAGHPGKSNEYFAPFHRRFGILLVCDYAFPDPTLRLASNFVITLKAKNSKYQDHRINCSGVFSTYNKSGGTLVSSSFAITSCSHCELSASPRRHIVHCDRCGFHHS</sequence>
<organism evidence="2 3">
    <name type="scientific">Ditylenchus destructor</name>
    <dbReference type="NCBI Taxonomy" id="166010"/>
    <lineage>
        <taxon>Eukaryota</taxon>
        <taxon>Metazoa</taxon>
        <taxon>Ecdysozoa</taxon>
        <taxon>Nematoda</taxon>
        <taxon>Chromadorea</taxon>
        <taxon>Rhabditida</taxon>
        <taxon>Tylenchina</taxon>
        <taxon>Tylenchomorpha</taxon>
        <taxon>Sphaerularioidea</taxon>
        <taxon>Anguinidae</taxon>
        <taxon>Anguininae</taxon>
        <taxon>Ditylenchus</taxon>
    </lineage>
</organism>
<evidence type="ECO:0000313" key="2">
    <source>
        <dbReference type="EMBL" id="KAI1695333.1"/>
    </source>
</evidence>
<gene>
    <name evidence="2" type="ORF">DdX_19631</name>
</gene>
<accession>A0AAD4MHK9</accession>
<proteinExistence type="predicted"/>
<keyword evidence="3" id="KW-1185">Reference proteome</keyword>
<feature type="compositionally biased region" description="Polar residues" evidence="1">
    <location>
        <begin position="1"/>
        <end position="24"/>
    </location>
</feature>
<dbReference type="EMBL" id="JAKKPZ010000413">
    <property type="protein sequence ID" value="KAI1695333.1"/>
    <property type="molecule type" value="Genomic_DNA"/>
</dbReference>
<comment type="caution">
    <text evidence="2">The sequence shown here is derived from an EMBL/GenBank/DDBJ whole genome shotgun (WGS) entry which is preliminary data.</text>
</comment>
<dbReference type="AlphaFoldDB" id="A0AAD4MHK9"/>